<feature type="transmembrane region" description="Helical" evidence="12">
    <location>
        <begin position="247"/>
        <end position="266"/>
    </location>
</feature>
<keyword evidence="9 12" id="KW-0472">Membrane</keyword>
<evidence type="ECO:0000256" key="7">
    <source>
        <dbReference type="ARBA" id="ARBA00022989"/>
    </source>
</evidence>
<evidence type="ECO:0000256" key="12">
    <source>
        <dbReference type="RuleBase" id="RU361115"/>
    </source>
</evidence>
<feature type="transmembrane region" description="Helical" evidence="12">
    <location>
        <begin position="41"/>
        <end position="59"/>
    </location>
</feature>
<dbReference type="GO" id="GO:0034625">
    <property type="term" value="P:fatty acid elongation, monounsaturated fatty acid"/>
    <property type="evidence" value="ECO:0007669"/>
    <property type="project" value="TreeGrafter"/>
</dbReference>
<feature type="transmembrane region" description="Helical" evidence="12">
    <location>
        <begin position="169"/>
        <end position="190"/>
    </location>
</feature>
<evidence type="ECO:0000256" key="5">
    <source>
        <dbReference type="ARBA" id="ARBA00022692"/>
    </source>
</evidence>
<dbReference type="GO" id="GO:0034626">
    <property type="term" value="P:fatty acid elongation, polyunsaturated fatty acid"/>
    <property type="evidence" value="ECO:0007669"/>
    <property type="project" value="TreeGrafter"/>
</dbReference>
<keyword evidence="4 12" id="KW-0808">Transferase</keyword>
<keyword evidence="3 12" id="KW-0444">Lipid biosynthesis</keyword>
<comment type="caution">
    <text evidence="13">The sequence shown here is derived from an EMBL/GenBank/DDBJ whole genome shotgun (WGS) entry which is preliminary data.</text>
</comment>
<reference evidence="14" key="1">
    <citation type="submission" date="2017-01" db="EMBL/GenBank/DDBJ databases">
        <authorList>
            <person name="Wang Y."/>
            <person name="White M."/>
            <person name="Kvist S."/>
            <person name="Moncalvo J.-M."/>
        </authorList>
    </citation>
    <scope>NUCLEOTIDE SEQUENCE [LARGE SCALE GENOMIC DNA]</scope>
    <source>
        <strain evidence="14">COL-18-3</strain>
    </source>
</reference>
<protein>
    <recommendedName>
        <fullName evidence="12">Elongation of fatty acids protein</fullName>
        <ecNumber evidence="12">2.3.1.-</ecNumber>
    </recommendedName>
</protein>
<dbReference type="GO" id="GO:0019367">
    <property type="term" value="P:fatty acid elongation, saturated fatty acid"/>
    <property type="evidence" value="ECO:0007669"/>
    <property type="project" value="TreeGrafter"/>
</dbReference>
<evidence type="ECO:0000256" key="6">
    <source>
        <dbReference type="ARBA" id="ARBA00022832"/>
    </source>
</evidence>
<dbReference type="Pfam" id="PF01151">
    <property type="entry name" value="ELO"/>
    <property type="match status" value="1"/>
</dbReference>
<name>A0A1R1PNB1_ZANCU</name>
<dbReference type="AlphaFoldDB" id="A0A1R1PNB1"/>
<dbReference type="EC" id="2.3.1.-" evidence="12"/>
<comment type="catalytic activity">
    <reaction evidence="11">
        <text>a very-long-chain acyl-CoA + malonyl-CoA + H(+) = a very-long-chain 3-oxoacyl-CoA + CO2 + CoA</text>
        <dbReference type="Rhea" id="RHEA:32727"/>
        <dbReference type="ChEBI" id="CHEBI:15378"/>
        <dbReference type="ChEBI" id="CHEBI:16526"/>
        <dbReference type="ChEBI" id="CHEBI:57287"/>
        <dbReference type="ChEBI" id="CHEBI:57384"/>
        <dbReference type="ChEBI" id="CHEBI:90725"/>
        <dbReference type="ChEBI" id="CHEBI:90736"/>
        <dbReference type="EC" id="2.3.1.199"/>
    </reaction>
</comment>
<dbReference type="PANTHER" id="PTHR11157">
    <property type="entry name" value="FATTY ACID ACYL TRANSFERASE-RELATED"/>
    <property type="match status" value="1"/>
</dbReference>
<evidence type="ECO:0000256" key="11">
    <source>
        <dbReference type="ARBA" id="ARBA00047375"/>
    </source>
</evidence>
<dbReference type="EMBL" id="LSSK01000659">
    <property type="protein sequence ID" value="OMH82456.1"/>
    <property type="molecule type" value="Genomic_DNA"/>
</dbReference>
<feature type="transmembrane region" description="Helical" evidence="12">
    <location>
        <begin position="211"/>
        <end position="232"/>
    </location>
</feature>
<sequence length="290" mass="33917">MEQNILSPDFWLKRFTGLFGYNPSEFAYVSGKTFLSTNREVFAGCVLYLSIIFGGKYVMRNQKAFELKAFSQLHNIFLSIISGLLLILFAEQLVPMLYTNGLFYAICDENAWNKPLEFLYYVNYLIKWFEFVDTFLLVLKKKKTPFLHVYHHSATMFLCYTQLEGTPSVSWLPITINLFVHVIMYYYYYLTGKGIKVWWKKMVTVIQIAQFVIDLTFVYFCSSILLFSYLGYENRPYKYCRGSKDAAIAGCLILSSYLLLFVKFFFDTYKKIKSPDASTKKKASPQSQKQ</sequence>
<comment type="catalytic activity">
    <reaction evidence="12">
        <text>an acyl-CoA + malonyl-CoA + H(+) = a 3-oxoacyl-CoA + CO2 + CoA</text>
        <dbReference type="Rhea" id="RHEA:50252"/>
        <dbReference type="ChEBI" id="CHEBI:15378"/>
        <dbReference type="ChEBI" id="CHEBI:16526"/>
        <dbReference type="ChEBI" id="CHEBI:57287"/>
        <dbReference type="ChEBI" id="CHEBI:57384"/>
        <dbReference type="ChEBI" id="CHEBI:58342"/>
        <dbReference type="ChEBI" id="CHEBI:90726"/>
    </reaction>
    <physiologicalReaction direction="left-to-right" evidence="12">
        <dbReference type="Rhea" id="RHEA:50253"/>
    </physiologicalReaction>
</comment>
<evidence type="ECO:0000256" key="9">
    <source>
        <dbReference type="ARBA" id="ARBA00023136"/>
    </source>
</evidence>
<proteinExistence type="inferred from homology"/>
<evidence type="ECO:0000256" key="3">
    <source>
        <dbReference type="ARBA" id="ARBA00022516"/>
    </source>
</evidence>
<accession>A0A1R1PNB1</accession>
<feature type="transmembrane region" description="Helical" evidence="12">
    <location>
        <begin position="75"/>
        <end position="98"/>
    </location>
</feature>
<dbReference type="GO" id="GO:0009922">
    <property type="term" value="F:fatty acid elongase activity"/>
    <property type="evidence" value="ECO:0007669"/>
    <property type="project" value="UniProtKB-EC"/>
</dbReference>
<evidence type="ECO:0000256" key="2">
    <source>
        <dbReference type="ARBA" id="ARBA00007263"/>
    </source>
</evidence>
<evidence type="ECO:0000256" key="8">
    <source>
        <dbReference type="ARBA" id="ARBA00023098"/>
    </source>
</evidence>
<gene>
    <name evidence="13" type="ORF">AX774_g4053</name>
</gene>
<dbReference type="PANTHER" id="PTHR11157:SF134">
    <property type="entry name" value="ELONGATION OF FATTY ACIDS PROTEIN 1-RELATED"/>
    <property type="match status" value="1"/>
</dbReference>
<comment type="similarity">
    <text evidence="2 12">Belongs to the ELO family.</text>
</comment>
<dbReference type="OrthoDB" id="434092at2759"/>
<organism evidence="13 14">
    <name type="scientific">Zancudomyces culisetae</name>
    <name type="common">Gut fungus</name>
    <name type="synonym">Smittium culisetae</name>
    <dbReference type="NCBI Taxonomy" id="1213189"/>
    <lineage>
        <taxon>Eukaryota</taxon>
        <taxon>Fungi</taxon>
        <taxon>Fungi incertae sedis</taxon>
        <taxon>Zoopagomycota</taxon>
        <taxon>Kickxellomycotina</taxon>
        <taxon>Harpellomycetes</taxon>
        <taxon>Harpellales</taxon>
        <taxon>Legeriomycetaceae</taxon>
        <taxon>Zancudomyces</taxon>
    </lineage>
</organism>
<dbReference type="Proteomes" id="UP000188320">
    <property type="component" value="Unassembled WGS sequence"/>
</dbReference>
<evidence type="ECO:0000313" key="13">
    <source>
        <dbReference type="EMBL" id="OMH82456.1"/>
    </source>
</evidence>
<evidence type="ECO:0000256" key="1">
    <source>
        <dbReference type="ARBA" id="ARBA00004141"/>
    </source>
</evidence>
<keyword evidence="5 12" id="KW-0812">Transmembrane</keyword>
<keyword evidence="7 12" id="KW-1133">Transmembrane helix</keyword>
<keyword evidence="10 12" id="KW-0275">Fatty acid biosynthesis</keyword>
<keyword evidence="6 12" id="KW-0276">Fatty acid metabolism</keyword>
<comment type="subcellular location">
    <subcellularLocation>
        <location evidence="1">Membrane</location>
        <topology evidence="1">Multi-pass membrane protein</topology>
    </subcellularLocation>
</comment>
<dbReference type="GO" id="GO:0042761">
    <property type="term" value="P:very long-chain fatty acid biosynthetic process"/>
    <property type="evidence" value="ECO:0007669"/>
    <property type="project" value="TreeGrafter"/>
</dbReference>
<dbReference type="GO" id="GO:0030148">
    <property type="term" value="P:sphingolipid biosynthetic process"/>
    <property type="evidence" value="ECO:0007669"/>
    <property type="project" value="TreeGrafter"/>
</dbReference>
<evidence type="ECO:0000256" key="10">
    <source>
        <dbReference type="ARBA" id="ARBA00023160"/>
    </source>
</evidence>
<keyword evidence="14" id="KW-1185">Reference proteome</keyword>
<evidence type="ECO:0000313" key="14">
    <source>
        <dbReference type="Proteomes" id="UP000188320"/>
    </source>
</evidence>
<keyword evidence="8 12" id="KW-0443">Lipid metabolism</keyword>
<dbReference type="InterPro" id="IPR002076">
    <property type="entry name" value="ELO_fam"/>
</dbReference>
<evidence type="ECO:0000256" key="4">
    <source>
        <dbReference type="ARBA" id="ARBA00022679"/>
    </source>
</evidence>
<dbReference type="GO" id="GO:0005789">
    <property type="term" value="C:endoplasmic reticulum membrane"/>
    <property type="evidence" value="ECO:0007669"/>
    <property type="project" value="TreeGrafter"/>
</dbReference>